<dbReference type="Gene3D" id="3.40.190.10">
    <property type="entry name" value="Periplasmic binding protein-like II"/>
    <property type="match status" value="1"/>
</dbReference>
<feature type="chain" id="PRO_5012553495" evidence="2">
    <location>
        <begin position="21"/>
        <end position="763"/>
    </location>
</feature>
<organism evidence="3 4">
    <name type="scientific">Neocallimastix californiae</name>
    <dbReference type="NCBI Taxonomy" id="1754190"/>
    <lineage>
        <taxon>Eukaryota</taxon>
        <taxon>Fungi</taxon>
        <taxon>Fungi incertae sedis</taxon>
        <taxon>Chytridiomycota</taxon>
        <taxon>Chytridiomycota incertae sedis</taxon>
        <taxon>Neocallimastigomycetes</taxon>
        <taxon>Neocallimastigales</taxon>
        <taxon>Neocallimastigaceae</taxon>
        <taxon>Neocallimastix</taxon>
    </lineage>
</organism>
<dbReference type="SUPFAM" id="SSF53850">
    <property type="entry name" value="Periplasmic binding protein-like II"/>
    <property type="match status" value="1"/>
</dbReference>
<feature type="transmembrane region" description="Helical" evidence="1">
    <location>
        <begin position="137"/>
        <end position="156"/>
    </location>
</feature>
<feature type="transmembrane region" description="Helical" evidence="1">
    <location>
        <begin position="607"/>
        <end position="627"/>
    </location>
</feature>
<dbReference type="PANTHER" id="PTHR43649">
    <property type="entry name" value="ARABINOSE-BINDING PROTEIN-RELATED"/>
    <property type="match status" value="1"/>
</dbReference>
<dbReference type="AlphaFoldDB" id="A0A1Y2AGG8"/>
<dbReference type="STRING" id="1754190.A0A1Y2AGG8"/>
<accession>A0A1Y2AGG8</accession>
<evidence type="ECO:0000256" key="2">
    <source>
        <dbReference type="SAM" id="SignalP"/>
    </source>
</evidence>
<dbReference type="Pfam" id="PF13416">
    <property type="entry name" value="SBP_bac_8"/>
    <property type="match status" value="1"/>
</dbReference>
<dbReference type="PANTHER" id="PTHR43649:SF12">
    <property type="entry name" value="DIACETYLCHITOBIOSE BINDING PROTEIN DASA"/>
    <property type="match status" value="1"/>
</dbReference>
<sequence length="763" mass="88751">MRLLIILLLFICLCVTNVKCTTILRALAYNFDSENQIYTRLIEDFNNYAKENSLDVKINLNLLTNSNMTVSMKAYESTVESLILKNKTKYDIYIYDNIYTSLIGNYLIDLRDYLDPKFIEMYDPKIISESCIYKDRIVGLPMTLMYGLLYSNINMLNKYKKRIPKTWDELIDTSIYILERENNTNLMAYNGLFNDGEQAMCALYEFIYSFRKTPESPFPDLTSEEAINALKMMKKIKDTISSEEEFRSNDSVSISKLFDGQALFIRYMIFPDPILKLFPYKLSPLPGNVDGVSGSVISGFNIGIMNNIKQDKIEKAVEALKYMTSREIQKKFLMMREALPGILNLYDDEDVCKEADCALFKSLQPIGRPTGNYNYEDYSMKFKNYIYEYLYKDEEPDVALKNVKNILKIYNISKDVGETNVGSIIFIIVIVLSSIMFISLIFPFMENYYPFFQFLSNDLWILTVFGSIAILLIIRTYIGEVTVEKCHLGILLLSLGFSFIYIPILYKLIVNFPESNFFSSWVKKRKYIFILSFIIVDLALNGLMLINKYQVKDIMINRGHNFQICKINSLFNYILLYILVLTKIIIMFLILLLIFVEWNINTTIYDLRFVVSTIYINIISIILYIIFENVMIKNYISYFLIKSVIIILFASSNYIFIYGYRLIIAFFNKKDTKIQFIKNINDQFINSMSVSQSMKSTQYDTDANITSSSTNASSNKTDSKSTIFSKLISYHYATETYYTGFKSTVKEDAANTFKTFSNTNEKY</sequence>
<evidence type="ECO:0000313" key="3">
    <source>
        <dbReference type="EMBL" id="ORY21708.1"/>
    </source>
</evidence>
<feature type="transmembrane region" description="Helical" evidence="1">
    <location>
        <begin position="529"/>
        <end position="549"/>
    </location>
</feature>
<dbReference type="EMBL" id="MCOG01000260">
    <property type="protein sequence ID" value="ORY21708.1"/>
    <property type="molecule type" value="Genomic_DNA"/>
</dbReference>
<dbReference type="GO" id="GO:0004930">
    <property type="term" value="F:G protein-coupled receptor activity"/>
    <property type="evidence" value="ECO:0007669"/>
    <property type="project" value="InterPro"/>
</dbReference>
<evidence type="ECO:0000256" key="1">
    <source>
        <dbReference type="SAM" id="Phobius"/>
    </source>
</evidence>
<dbReference type="GO" id="GO:0016020">
    <property type="term" value="C:membrane"/>
    <property type="evidence" value="ECO:0007669"/>
    <property type="project" value="UniProtKB-SubCell"/>
</dbReference>
<feature type="transmembrane region" description="Helical" evidence="1">
    <location>
        <begin position="459"/>
        <end position="478"/>
    </location>
</feature>
<dbReference type="InterPro" id="IPR006059">
    <property type="entry name" value="SBP"/>
</dbReference>
<dbReference type="OrthoDB" id="10523303at2759"/>
<keyword evidence="1" id="KW-1133">Transmembrane helix</keyword>
<reference evidence="3 4" key="1">
    <citation type="submission" date="2016-08" db="EMBL/GenBank/DDBJ databases">
        <title>A Parts List for Fungal Cellulosomes Revealed by Comparative Genomics.</title>
        <authorList>
            <consortium name="DOE Joint Genome Institute"/>
            <person name="Haitjema C.H."/>
            <person name="Gilmore S.P."/>
            <person name="Henske J.K."/>
            <person name="Solomon K.V."/>
            <person name="De Groot R."/>
            <person name="Kuo A."/>
            <person name="Mondo S.J."/>
            <person name="Salamov A.A."/>
            <person name="Labutti K."/>
            <person name="Zhao Z."/>
            <person name="Chiniquy J."/>
            <person name="Barry K."/>
            <person name="Brewer H.M."/>
            <person name="Purvine S.O."/>
            <person name="Wright A.T."/>
            <person name="Boxma B."/>
            <person name="Van Alen T."/>
            <person name="Hackstein J.H."/>
            <person name="Baker S.E."/>
            <person name="Grigoriev I.V."/>
            <person name="O'Malley M.A."/>
        </authorList>
    </citation>
    <scope>NUCLEOTIDE SEQUENCE [LARGE SCALE GENOMIC DNA]</scope>
    <source>
        <strain evidence="3 4">G1</strain>
    </source>
</reference>
<proteinExistence type="predicted"/>
<dbReference type="InterPro" id="IPR050490">
    <property type="entry name" value="Bact_solute-bd_prot1"/>
</dbReference>
<feature type="transmembrane region" description="Helical" evidence="1">
    <location>
        <begin position="570"/>
        <end position="595"/>
    </location>
</feature>
<name>A0A1Y2AGG8_9FUNG</name>
<feature type="signal peptide" evidence="2">
    <location>
        <begin position="1"/>
        <end position="20"/>
    </location>
</feature>
<keyword evidence="1" id="KW-0472">Membrane</keyword>
<feature type="transmembrane region" description="Helical" evidence="1">
    <location>
        <begin position="639"/>
        <end position="660"/>
    </location>
</feature>
<dbReference type="Proteomes" id="UP000193920">
    <property type="component" value="Unassembled WGS sequence"/>
</dbReference>
<comment type="caution">
    <text evidence="3">The sequence shown here is derived from an EMBL/GenBank/DDBJ whole genome shotgun (WGS) entry which is preliminary data.</text>
</comment>
<gene>
    <name evidence="3" type="ORF">LY90DRAFT_676135</name>
</gene>
<feature type="transmembrane region" description="Helical" evidence="1">
    <location>
        <begin position="424"/>
        <end position="444"/>
    </location>
</feature>
<keyword evidence="1" id="KW-0812">Transmembrane</keyword>
<feature type="transmembrane region" description="Helical" evidence="1">
    <location>
        <begin position="490"/>
        <end position="509"/>
    </location>
</feature>
<protein>
    <submittedName>
        <fullName evidence="3">Periplasmic binding protein-like II</fullName>
    </submittedName>
</protein>
<keyword evidence="2" id="KW-0732">Signal</keyword>
<keyword evidence="4" id="KW-1185">Reference proteome</keyword>
<evidence type="ECO:0000313" key="4">
    <source>
        <dbReference type="Proteomes" id="UP000193920"/>
    </source>
</evidence>